<dbReference type="GO" id="GO:0005975">
    <property type="term" value="P:carbohydrate metabolic process"/>
    <property type="evidence" value="ECO:0007669"/>
    <property type="project" value="InterPro"/>
</dbReference>
<dbReference type="OrthoDB" id="9814639at2"/>
<dbReference type="InterPro" id="IPR002509">
    <property type="entry name" value="NODB_dom"/>
</dbReference>
<dbReference type="AlphaFoldDB" id="A0A7H1J4S0"/>
<dbReference type="Gene3D" id="3.20.20.370">
    <property type="entry name" value="Glycoside hydrolase/deacetylase"/>
    <property type="match status" value="1"/>
</dbReference>
<dbReference type="PROSITE" id="PS51677">
    <property type="entry name" value="NODB"/>
    <property type="match status" value="1"/>
</dbReference>
<dbReference type="GO" id="GO:0005576">
    <property type="term" value="C:extracellular region"/>
    <property type="evidence" value="ECO:0007669"/>
    <property type="project" value="UniProtKB-SubCell"/>
</dbReference>
<keyword evidence="2 3" id="KW-0732">Signal</keyword>
<dbReference type="EMBL" id="CP061081">
    <property type="protein sequence ID" value="QNT05486.1"/>
    <property type="molecule type" value="Genomic_DNA"/>
</dbReference>
<gene>
    <name evidence="5" type="ORF">IBG28_17785</name>
</gene>
<evidence type="ECO:0000256" key="3">
    <source>
        <dbReference type="SAM" id="SignalP"/>
    </source>
</evidence>
<dbReference type="PANTHER" id="PTHR34216:SF3">
    <property type="entry name" value="POLY-BETA-1,6-N-ACETYL-D-GLUCOSAMINE N-DEACETYLASE"/>
    <property type="match status" value="1"/>
</dbReference>
<dbReference type="SUPFAM" id="SSF88713">
    <property type="entry name" value="Glycoside hydrolase/deacetylase"/>
    <property type="match status" value="1"/>
</dbReference>
<feature type="chain" id="PRO_5028988139" evidence="3">
    <location>
        <begin position="25"/>
        <end position="356"/>
    </location>
</feature>
<name>A0A7H1J4S0_9GAMM</name>
<feature type="domain" description="NodB homology" evidence="4">
    <location>
        <begin position="84"/>
        <end position="286"/>
    </location>
</feature>
<evidence type="ECO:0000259" key="4">
    <source>
        <dbReference type="PROSITE" id="PS51677"/>
    </source>
</evidence>
<dbReference type="PANTHER" id="PTHR34216">
    <property type="match status" value="1"/>
</dbReference>
<keyword evidence="6" id="KW-1185">Reference proteome</keyword>
<evidence type="ECO:0000256" key="2">
    <source>
        <dbReference type="ARBA" id="ARBA00022729"/>
    </source>
</evidence>
<comment type="subcellular location">
    <subcellularLocation>
        <location evidence="1">Secreted</location>
    </subcellularLocation>
</comment>
<evidence type="ECO:0000256" key="1">
    <source>
        <dbReference type="ARBA" id="ARBA00004613"/>
    </source>
</evidence>
<evidence type="ECO:0000313" key="5">
    <source>
        <dbReference type="EMBL" id="QNT05486.1"/>
    </source>
</evidence>
<dbReference type="CDD" id="cd10973">
    <property type="entry name" value="CE4_DAC_u4_5s"/>
    <property type="match status" value="1"/>
</dbReference>
<feature type="signal peptide" evidence="3">
    <location>
        <begin position="1"/>
        <end position="24"/>
    </location>
</feature>
<proteinExistence type="predicted"/>
<reference evidence="5 6" key="1">
    <citation type="submission" date="2020-09" db="EMBL/GenBank/DDBJ databases">
        <title>Complete genome sequence of an Arctic sea ice bacterium Marinomonas arctica BSI20414.</title>
        <authorList>
            <person name="Liao L."/>
            <person name="Chen B."/>
        </authorList>
    </citation>
    <scope>NUCLEOTIDE SEQUENCE [LARGE SCALE GENOMIC DNA]</scope>
    <source>
        <strain evidence="5 6">BSI20414</strain>
    </source>
</reference>
<dbReference type="RefSeq" id="WP_111608123.1">
    <property type="nucleotide sequence ID" value="NZ_BMLJ01000013.1"/>
</dbReference>
<sequence length="356" mass="39643">MLSTVRFSGLVLGTALSASITVQAQDYLPILQYHHVSASSPASTSVTPEQFMEHMDYLKSSGFQVVDLRSALDDLKANKPLPDKAVAISFDDAYQSIYQAGFPILKERNFPFTVFINTEPVERNSSSFLTWAQMKEMQANGGVFANHTVNHPYMLRKESGESDGDWLARMEKEVDTVEALLVKHLGHSPKMLAYPYGESDRQIRTMMKEKDIIAFGQQSGVVSADSDFENLPRFPAAGSYANLSTLKTKLDAKPMPLLSEKTGGDYATDQPVSIQLTFKEGKYRFKDLTCYVSGQGKATLDWVSDVEVVATADKPFGVGRGRINCTMPDESGQHYYWYSNVWIRSSPEQGYVSEKS</sequence>
<dbReference type="Proteomes" id="UP000516370">
    <property type="component" value="Chromosome"/>
</dbReference>
<dbReference type="Pfam" id="PF01522">
    <property type="entry name" value="Polysacc_deac_1"/>
    <property type="match status" value="1"/>
</dbReference>
<accession>A0A7H1J4S0</accession>
<evidence type="ECO:0000313" key="6">
    <source>
        <dbReference type="Proteomes" id="UP000516370"/>
    </source>
</evidence>
<protein>
    <submittedName>
        <fullName evidence="5">Polysaccharide deacetylase family protein</fullName>
    </submittedName>
</protein>
<dbReference type="GO" id="GO:0016810">
    <property type="term" value="F:hydrolase activity, acting on carbon-nitrogen (but not peptide) bonds"/>
    <property type="evidence" value="ECO:0007669"/>
    <property type="project" value="InterPro"/>
</dbReference>
<organism evidence="5 6">
    <name type="scientific">Marinomonas arctica</name>
    <dbReference type="NCBI Taxonomy" id="383750"/>
    <lineage>
        <taxon>Bacteria</taxon>
        <taxon>Pseudomonadati</taxon>
        <taxon>Pseudomonadota</taxon>
        <taxon>Gammaproteobacteria</taxon>
        <taxon>Oceanospirillales</taxon>
        <taxon>Oceanospirillaceae</taxon>
        <taxon>Marinomonas</taxon>
    </lineage>
</organism>
<dbReference type="KEGG" id="mard:IBG28_17785"/>
<dbReference type="InterPro" id="IPR011330">
    <property type="entry name" value="Glyco_hydro/deAcase_b/a-brl"/>
</dbReference>
<dbReference type="InterPro" id="IPR051398">
    <property type="entry name" value="Polysacch_Deacetylase"/>
</dbReference>